<name>A0A927CB35_9BACL</name>
<dbReference type="PANTHER" id="PTHR30055:SF226">
    <property type="entry name" value="HTH-TYPE TRANSCRIPTIONAL REGULATOR PKSA"/>
    <property type="match status" value="1"/>
</dbReference>
<comment type="caution">
    <text evidence="4">The sequence shown here is derived from an EMBL/GenBank/DDBJ whole genome shotgun (WGS) entry which is preliminary data.</text>
</comment>
<keyword evidence="5" id="KW-1185">Reference proteome</keyword>
<evidence type="ECO:0000313" key="4">
    <source>
        <dbReference type="EMBL" id="MBD2863472.1"/>
    </source>
</evidence>
<accession>A0A927CB35</accession>
<organism evidence="4 5">
    <name type="scientific">Paenibacillus oceani</name>
    <dbReference type="NCBI Taxonomy" id="2772510"/>
    <lineage>
        <taxon>Bacteria</taxon>
        <taxon>Bacillati</taxon>
        <taxon>Bacillota</taxon>
        <taxon>Bacilli</taxon>
        <taxon>Bacillales</taxon>
        <taxon>Paenibacillaceae</taxon>
        <taxon>Paenibacillus</taxon>
    </lineage>
</organism>
<protein>
    <submittedName>
        <fullName evidence="4">TetR/AcrR family transcriptional regulator</fullName>
    </submittedName>
</protein>
<proteinExistence type="predicted"/>
<dbReference type="SUPFAM" id="SSF46689">
    <property type="entry name" value="Homeodomain-like"/>
    <property type="match status" value="1"/>
</dbReference>
<dbReference type="AlphaFoldDB" id="A0A927CB35"/>
<feature type="DNA-binding region" description="H-T-H motif" evidence="2">
    <location>
        <begin position="31"/>
        <end position="50"/>
    </location>
</feature>
<gene>
    <name evidence="4" type="ORF">IDH45_15875</name>
</gene>
<dbReference type="GO" id="GO:0000976">
    <property type="term" value="F:transcription cis-regulatory region binding"/>
    <property type="evidence" value="ECO:0007669"/>
    <property type="project" value="TreeGrafter"/>
</dbReference>
<dbReference type="InterPro" id="IPR050109">
    <property type="entry name" value="HTH-type_TetR-like_transc_reg"/>
</dbReference>
<dbReference type="InterPro" id="IPR023772">
    <property type="entry name" value="DNA-bd_HTH_TetR-type_CS"/>
</dbReference>
<dbReference type="InterPro" id="IPR036271">
    <property type="entry name" value="Tet_transcr_reg_TetR-rel_C_sf"/>
</dbReference>
<evidence type="ECO:0000256" key="2">
    <source>
        <dbReference type="PROSITE-ProRule" id="PRU00335"/>
    </source>
</evidence>
<dbReference type="RefSeq" id="WP_190929104.1">
    <property type="nucleotide sequence ID" value="NZ_JACXJA010000020.1"/>
</dbReference>
<dbReference type="Pfam" id="PF00440">
    <property type="entry name" value="TetR_N"/>
    <property type="match status" value="1"/>
</dbReference>
<evidence type="ECO:0000313" key="5">
    <source>
        <dbReference type="Proteomes" id="UP000639396"/>
    </source>
</evidence>
<keyword evidence="1 2" id="KW-0238">DNA-binding</keyword>
<evidence type="ECO:0000259" key="3">
    <source>
        <dbReference type="PROSITE" id="PS50977"/>
    </source>
</evidence>
<dbReference type="InterPro" id="IPR009057">
    <property type="entry name" value="Homeodomain-like_sf"/>
</dbReference>
<dbReference type="EMBL" id="JACXJA010000020">
    <property type="protein sequence ID" value="MBD2863472.1"/>
    <property type="molecule type" value="Genomic_DNA"/>
</dbReference>
<reference evidence="4" key="1">
    <citation type="submission" date="2020-09" db="EMBL/GenBank/DDBJ databases">
        <title>A novel bacterium of genus Paenibacillus, isolated from South China Sea.</title>
        <authorList>
            <person name="Huang H."/>
            <person name="Mo K."/>
            <person name="Hu Y."/>
        </authorList>
    </citation>
    <scope>NUCLEOTIDE SEQUENCE</scope>
    <source>
        <strain evidence="4">IB182363</strain>
    </source>
</reference>
<dbReference type="PRINTS" id="PR00455">
    <property type="entry name" value="HTHTETR"/>
</dbReference>
<dbReference type="PROSITE" id="PS50977">
    <property type="entry name" value="HTH_TETR_2"/>
    <property type="match status" value="1"/>
</dbReference>
<sequence length="196" mass="22815">MLRETRKKALKEQIFVQALQLFQEKGFEQVTVQEIASACGIAKGTFFNYFTKKEEILLYLGESQLEVLNKGMEEYQDVPEPKEQLKLVLTDLLQRYTSNGELMKLSIVEVIKSAYLFENESKSIRRLQQSLASLIDRARRNGKLNSRWDTDVIVSTVLGVYLQTMMSWSLPHNQHSRIGDMFERYLDVIWEGIAQR</sequence>
<dbReference type="PROSITE" id="PS01081">
    <property type="entry name" value="HTH_TETR_1"/>
    <property type="match status" value="1"/>
</dbReference>
<feature type="domain" description="HTH tetR-type" evidence="3">
    <location>
        <begin position="8"/>
        <end position="68"/>
    </location>
</feature>
<dbReference type="SUPFAM" id="SSF48498">
    <property type="entry name" value="Tetracyclin repressor-like, C-terminal domain"/>
    <property type="match status" value="1"/>
</dbReference>
<dbReference type="PANTHER" id="PTHR30055">
    <property type="entry name" value="HTH-TYPE TRANSCRIPTIONAL REGULATOR RUTR"/>
    <property type="match status" value="1"/>
</dbReference>
<dbReference type="Proteomes" id="UP000639396">
    <property type="component" value="Unassembled WGS sequence"/>
</dbReference>
<dbReference type="GO" id="GO:0003700">
    <property type="term" value="F:DNA-binding transcription factor activity"/>
    <property type="evidence" value="ECO:0007669"/>
    <property type="project" value="TreeGrafter"/>
</dbReference>
<dbReference type="InterPro" id="IPR001647">
    <property type="entry name" value="HTH_TetR"/>
</dbReference>
<evidence type="ECO:0000256" key="1">
    <source>
        <dbReference type="ARBA" id="ARBA00023125"/>
    </source>
</evidence>
<dbReference type="Gene3D" id="1.10.357.10">
    <property type="entry name" value="Tetracycline Repressor, domain 2"/>
    <property type="match status" value="1"/>
</dbReference>